<protein>
    <submittedName>
        <fullName evidence="2">Phosphotransferase</fullName>
    </submittedName>
</protein>
<dbReference type="PANTHER" id="PTHR42924">
    <property type="entry name" value="EXONUCLEASE"/>
    <property type="match status" value="1"/>
</dbReference>
<dbReference type="InterPro" id="IPR016195">
    <property type="entry name" value="Pol/histidinol_Pase-like"/>
</dbReference>
<dbReference type="EMBL" id="MKIO01000041">
    <property type="protein sequence ID" value="OLP52958.1"/>
    <property type="molecule type" value="Genomic_DNA"/>
</dbReference>
<dbReference type="SMART" id="SM00481">
    <property type="entry name" value="POLIIIAc"/>
    <property type="match status" value="1"/>
</dbReference>
<sequence>MLDAFSASGQFYKGNIHGHSTRSDGLKTPEQVAAYYQSAGYDFIAITDHFREKYGYPIVDTTPLRNGGFTTLIGAELHAPALANGELWHIVALGLPFDFAPPAADETGAELAARAVRAGAFVQIPHPEWYGLTVEDAETIAGAHAVEVYNHGCAVDSARGGGSELIDQLLARGNRIGIVASDDSHFWFDWFDEGCGGWVMVKAEENTPDSVLAALKAGHYYASQGPVIDHIERRGNMLHIESSDIFAAVLVGPASLAARKLGPSMSAIDLPLDQFEGKWCRLVLRDSRGRNAWTNPLWLDG</sequence>
<accession>A0A1Q9ADG3</accession>
<evidence type="ECO:0000313" key="2">
    <source>
        <dbReference type="EMBL" id="OLP52958.1"/>
    </source>
</evidence>
<keyword evidence="2" id="KW-0808">Transferase</keyword>
<dbReference type="STRING" id="1672749.BJF92_18130"/>
<dbReference type="NCBIfam" id="NF038032">
    <property type="entry name" value="CehA_McbA_metalo"/>
    <property type="match status" value="1"/>
</dbReference>
<dbReference type="RefSeq" id="WP_075636823.1">
    <property type="nucleotide sequence ID" value="NZ_MKIO01000041.1"/>
</dbReference>
<reference evidence="2 3" key="1">
    <citation type="submission" date="2016-09" db="EMBL/GenBank/DDBJ databases">
        <title>Rhizobium sp. nov., a novel species isolated from the rice rhizosphere.</title>
        <authorList>
            <person name="Zhao J."/>
            <person name="Zhang X."/>
        </authorList>
    </citation>
    <scope>NUCLEOTIDE SEQUENCE [LARGE SCALE GENOMIC DNA]</scope>
    <source>
        <strain evidence="2 3">MH17</strain>
    </source>
</reference>
<gene>
    <name evidence="2" type="ORF">BJF92_18130</name>
</gene>
<feature type="domain" description="Polymerase/histidinol phosphatase N-terminal" evidence="1">
    <location>
        <begin position="14"/>
        <end position="81"/>
    </location>
</feature>
<evidence type="ECO:0000259" key="1">
    <source>
        <dbReference type="SMART" id="SM00481"/>
    </source>
</evidence>
<proteinExistence type="predicted"/>
<name>A0A1Q9ADG3_9HYPH</name>
<organism evidence="2 3">
    <name type="scientific">Xaviernesmea rhizosphaerae</name>
    <dbReference type="NCBI Taxonomy" id="1672749"/>
    <lineage>
        <taxon>Bacteria</taxon>
        <taxon>Pseudomonadati</taxon>
        <taxon>Pseudomonadota</taxon>
        <taxon>Alphaproteobacteria</taxon>
        <taxon>Hyphomicrobiales</taxon>
        <taxon>Rhizobiaceae</taxon>
        <taxon>Rhizobium/Agrobacterium group</taxon>
        <taxon>Xaviernesmea</taxon>
    </lineage>
</organism>
<dbReference type="Proteomes" id="UP000186143">
    <property type="component" value="Unassembled WGS sequence"/>
</dbReference>
<dbReference type="GO" id="GO:0035312">
    <property type="term" value="F:5'-3' DNA exonuclease activity"/>
    <property type="evidence" value="ECO:0007669"/>
    <property type="project" value="TreeGrafter"/>
</dbReference>
<evidence type="ECO:0000313" key="3">
    <source>
        <dbReference type="Proteomes" id="UP000186143"/>
    </source>
</evidence>
<dbReference type="InterPro" id="IPR003141">
    <property type="entry name" value="Pol/His_phosphatase_N"/>
</dbReference>
<dbReference type="OrthoDB" id="9808747at2"/>
<dbReference type="GO" id="GO:0004534">
    <property type="term" value="F:5'-3' RNA exonuclease activity"/>
    <property type="evidence" value="ECO:0007669"/>
    <property type="project" value="TreeGrafter"/>
</dbReference>
<dbReference type="PANTHER" id="PTHR42924:SF3">
    <property type="entry name" value="POLYMERASE_HISTIDINOL PHOSPHATASE N-TERMINAL DOMAIN-CONTAINING PROTEIN"/>
    <property type="match status" value="1"/>
</dbReference>
<dbReference type="InterPro" id="IPR052018">
    <property type="entry name" value="PHP_domain"/>
</dbReference>
<dbReference type="GO" id="GO:0016740">
    <property type="term" value="F:transferase activity"/>
    <property type="evidence" value="ECO:0007669"/>
    <property type="project" value="UniProtKB-KW"/>
</dbReference>
<comment type="caution">
    <text evidence="2">The sequence shown here is derived from an EMBL/GenBank/DDBJ whole genome shotgun (WGS) entry which is preliminary data.</text>
</comment>
<dbReference type="SUPFAM" id="SSF89550">
    <property type="entry name" value="PHP domain-like"/>
    <property type="match status" value="1"/>
</dbReference>
<dbReference type="AlphaFoldDB" id="A0A1Q9ADG3"/>
<dbReference type="Gene3D" id="3.20.20.140">
    <property type="entry name" value="Metal-dependent hydrolases"/>
    <property type="match status" value="1"/>
</dbReference>